<dbReference type="EMBL" id="JBHLWK010000039">
    <property type="protein sequence ID" value="MFC0206669.1"/>
    <property type="molecule type" value="Genomic_DNA"/>
</dbReference>
<dbReference type="Proteomes" id="UP001589798">
    <property type="component" value="Unassembled WGS sequence"/>
</dbReference>
<proteinExistence type="inferred from homology"/>
<dbReference type="SUPFAM" id="SSF69279">
    <property type="entry name" value="Phage tail proteins"/>
    <property type="match status" value="2"/>
</dbReference>
<name>A0ABV6D1Z8_9SPHN</name>
<evidence type="ECO:0000313" key="5">
    <source>
        <dbReference type="Proteomes" id="UP001589798"/>
    </source>
</evidence>
<accession>A0ABV6D1Z8</accession>
<comment type="similarity">
    <text evidence="1">Belongs to the VgrG protein family.</text>
</comment>
<dbReference type="SUPFAM" id="SSF69349">
    <property type="entry name" value="Phage fibre proteins"/>
    <property type="match status" value="1"/>
</dbReference>
<evidence type="ECO:0000259" key="2">
    <source>
        <dbReference type="Pfam" id="PF04717"/>
    </source>
</evidence>
<dbReference type="InterPro" id="IPR006531">
    <property type="entry name" value="Gp5/Vgr_OB"/>
</dbReference>
<reference evidence="4 5" key="1">
    <citation type="submission" date="2024-09" db="EMBL/GenBank/DDBJ databases">
        <authorList>
            <person name="Sun Q."/>
            <person name="Mori K."/>
        </authorList>
    </citation>
    <scope>NUCLEOTIDE SEQUENCE [LARGE SCALE GENOMIC DNA]</scope>
    <source>
        <strain evidence="4 5">CCM 7706</strain>
    </source>
</reference>
<dbReference type="Pfam" id="PF04717">
    <property type="entry name" value="Phage_base_V"/>
    <property type="match status" value="1"/>
</dbReference>
<dbReference type="Pfam" id="PF22178">
    <property type="entry name" value="Gp5_trimer_C"/>
    <property type="match status" value="1"/>
</dbReference>
<dbReference type="SUPFAM" id="SSF69255">
    <property type="entry name" value="gp5 N-terminal domain-like"/>
    <property type="match status" value="1"/>
</dbReference>
<dbReference type="RefSeq" id="WP_379489214.1">
    <property type="nucleotide sequence ID" value="NZ_JBHLWK010000039.1"/>
</dbReference>
<dbReference type="Gene3D" id="2.30.110.50">
    <property type="match status" value="1"/>
</dbReference>
<gene>
    <name evidence="4" type="ORF">ACFFJC_20645</name>
</gene>
<dbReference type="NCBIfam" id="TIGR03361">
    <property type="entry name" value="VI_Rhs_Vgr"/>
    <property type="match status" value="1"/>
</dbReference>
<feature type="domain" description="Gp5/Type VI secretion system Vgr protein OB-fold" evidence="2">
    <location>
        <begin position="400"/>
        <end position="449"/>
    </location>
</feature>
<evidence type="ECO:0000313" key="4">
    <source>
        <dbReference type="EMBL" id="MFC0206669.1"/>
    </source>
</evidence>
<keyword evidence="5" id="KW-1185">Reference proteome</keyword>
<sequence length="621" mass="68613">MDKHLLNLRVLADAAIEDYALVGFEGREEISQPFDYWLELITNAEPDLTSWIGKLAEFDIYPGSGQERVFAGRIYAARRVVGDDIGRIFVQLRPAYHALSYASATHFVQDKTSVQIFEGMTADVTGLVKTLSVSPAPPKRGYAVRYDESELDFLGRLLAQDGIMYFFVYDRSAGAYRHKMIVTNKPADYVDIAAGPVEFVAGSKNGHIDVLERHYAAAARRHKHVSFNVNKLDEPFLKDSSAGDGWGAVYSHEYETIGYEALAGGDVESRQKASDEHAAQSADRVEGRALEPSFMAGGRVEITGGTTLAPRRMVLTRVIHSAYDPWMFEGAGTARYSNLFTAIDATKTVRPRVDTPPRQAPGPMLGVVELEGATAGEIKVDGEWRVPVAISNARDYSKAGFAKQVWLPVQQQWAHATHGAQFFPRIGTRVIIDFLYGNPDLPIITGTVYTPSQAYPFDPASKVTQTGWRSVTEKNGGVVQEFFFEDKDGKEEIKLYTGRDYRREIDQDDWGTVKRDQTLEVKRDRKRTVEGKETVDVKSTRTVTVTDKNLLESQSEIELKVGGSTITMKPDGITIKAMQITIKADVKLDMSGGATAALKAPKTDVNGDAMLTLKGGMVMIN</sequence>
<organism evidence="4 5">
    <name type="scientific">Novosphingobium soli</name>
    <dbReference type="NCBI Taxonomy" id="574956"/>
    <lineage>
        <taxon>Bacteria</taxon>
        <taxon>Pseudomonadati</taxon>
        <taxon>Pseudomonadota</taxon>
        <taxon>Alphaproteobacteria</taxon>
        <taxon>Sphingomonadales</taxon>
        <taxon>Sphingomonadaceae</taxon>
        <taxon>Novosphingobium</taxon>
    </lineage>
</organism>
<dbReference type="InterPro" id="IPR017847">
    <property type="entry name" value="T6SS_RhsGE_Vgr_subset"/>
</dbReference>
<dbReference type="InterPro" id="IPR054030">
    <property type="entry name" value="Gp5_Vgr_C"/>
</dbReference>
<dbReference type="Gene3D" id="2.40.50.230">
    <property type="entry name" value="Gp5 N-terminal domain"/>
    <property type="match status" value="1"/>
</dbReference>
<dbReference type="InterPro" id="IPR006533">
    <property type="entry name" value="T6SS_Vgr_RhsGE"/>
</dbReference>
<evidence type="ECO:0000256" key="1">
    <source>
        <dbReference type="ARBA" id="ARBA00005558"/>
    </source>
</evidence>
<dbReference type="Gene3D" id="3.55.50.10">
    <property type="entry name" value="Baseplate protein-like domains"/>
    <property type="match status" value="1"/>
</dbReference>
<dbReference type="Pfam" id="PF05954">
    <property type="entry name" value="Phage_GPD"/>
    <property type="match status" value="1"/>
</dbReference>
<evidence type="ECO:0000259" key="3">
    <source>
        <dbReference type="Pfam" id="PF22178"/>
    </source>
</evidence>
<dbReference type="NCBIfam" id="TIGR01646">
    <property type="entry name" value="vgr_GE"/>
    <property type="match status" value="1"/>
</dbReference>
<dbReference type="Gene3D" id="4.10.220.110">
    <property type="match status" value="1"/>
</dbReference>
<feature type="domain" description="Gp5/Type VI secretion system Vgr C-terminal trimerisation" evidence="3">
    <location>
        <begin position="466"/>
        <end position="564"/>
    </location>
</feature>
<dbReference type="InterPro" id="IPR037026">
    <property type="entry name" value="Vgr_OB-fold_dom_sf"/>
</dbReference>
<comment type="caution">
    <text evidence="4">The sequence shown here is derived from an EMBL/GenBank/DDBJ whole genome shotgun (WGS) entry which is preliminary data.</text>
</comment>
<protein>
    <submittedName>
        <fullName evidence="4">Type VI secretion system Vgr family protein</fullName>
    </submittedName>
</protein>